<dbReference type="InterPro" id="IPR030391">
    <property type="entry name" value="MeTrfase_TrmA_CS"/>
</dbReference>
<dbReference type="InterPro" id="IPR030390">
    <property type="entry name" value="MeTrfase_TrmA_AS"/>
</dbReference>
<dbReference type="GO" id="GO:0070475">
    <property type="term" value="P:rRNA base methylation"/>
    <property type="evidence" value="ECO:0007669"/>
    <property type="project" value="TreeGrafter"/>
</dbReference>
<dbReference type="SUPFAM" id="SSF50249">
    <property type="entry name" value="Nucleic acid-binding proteins"/>
    <property type="match status" value="1"/>
</dbReference>
<dbReference type="Gene3D" id="2.40.50.140">
    <property type="entry name" value="Nucleic acid-binding proteins"/>
    <property type="match status" value="1"/>
</dbReference>
<keyword evidence="1" id="KW-0408">Iron</keyword>
<dbReference type="Gene3D" id="3.40.50.150">
    <property type="entry name" value="Vaccinia Virus protein VP39"/>
    <property type="match status" value="1"/>
</dbReference>
<evidence type="ECO:0000256" key="5">
    <source>
        <dbReference type="ARBA" id="ARBA00023014"/>
    </source>
</evidence>
<comment type="similarity">
    <text evidence="6">Belongs to the class I-like SAM-binding methyltransferase superfamily. RNA M5U methyltransferase family.</text>
</comment>
<dbReference type="GO" id="GO:0070041">
    <property type="term" value="F:rRNA (uridine-C5-)-methyltransferase activity"/>
    <property type="evidence" value="ECO:0007669"/>
    <property type="project" value="TreeGrafter"/>
</dbReference>
<keyword evidence="9" id="KW-1185">Reference proteome</keyword>
<evidence type="ECO:0000256" key="4">
    <source>
        <dbReference type="ARBA" id="ARBA00022691"/>
    </source>
</evidence>
<proteinExistence type="inferred from homology"/>
<dbReference type="eggNOG" id="COG2265">
    <property type="taxonomic scope" value="Bacteria"/>
</dbReference>
<dbReference type="CDD" id="cd02440">
    <property type="entry name" value="AdoMet_MTases"/>
    <property type="match status" value="1"/>
</dbReference>
<dbReference type="SUPFAM" id="SSF53335">
    <property type="entry name" value="S-adenosyl-L-methionine-dependent methyltransferases"/>
    <property type="match status" value="1"/>
</dbReference>
<keyword evidence="5" id="KW-0411">Iron-sulfur</keyword>
<dbReference type="PANTHER" id="PTHR11061">
    <property type="entry name" value="RNA M5U METHYLTRANSFERASE"/>
    <property type="match status" value="1"/>
</dbReference>
<dbReference type="Proteomes" id="UP000014115">
    <property type="component" value="Unassembled WGS sequence"/>
</dbReference>
<gene>
    <name evidence="8" type="primary">rumA</name>
    <name evidence="8" type="ORF">A10D4_04285</name>
</gene>
<dbReference type="PROSITE" id="PS51687">
    <property type="entry name" value="SAM_MT_RNA_M5U"/>
    <property type="match status" value="1"/>
</dbReference>
<dbReference type="InterPro" id="IPR012340">
    <property type="entry name" value="NA-bd_OB-fold"/>
</dbReference>
<dbReference type="PROSITE" id="PS01230">
    <property type="entry name" value="TRMA_1"/>
    <property type="match status" value="1"/>
</dbReference>
<dbReference type="PATRIC" id="fig|740709.3.peg.866"/>
<dbReference type="RefSeq" id="WP_008487958.1">
    <property type="nucleotide sequence ID" value="NZ_AMRG01000004.1"/>
</dbReference>
<dbReference type="Gene3D" id="2.40.50.1070">
    <property type="match status" value="1"/>
</dbReference>
<keyword evidence="1" id="KW-0004">4Fe-4S</keyword>
<feature type="binding site" evidence="6">
    <location>
        <position position="300"/>
    </location>
    <ligand>
        <name>S-adenosyl-L-methionine</name>
        <dbReference type="ChEBI" id="CHEBI:59789"/>
    </ligand>
</feature>
<sequence>MAQFFNPNRGKSRANTSKRQQYLLGEVSKLDHQGRGILRQQGTYFVAGALPGERIRVQTQAKHQARLVEVVEASDERVTPPCPYYQRCGGCDLQHLSLAQQRQHKQQTLAELLSKFAAIEVTDWAPMLTGEGWHYRQRARLASSYARGQRFQLGFRQRASQQVVAIEHCQVLAPPLAALLVPLQQWLGEHYQRIGLGHVELIAQPTPLVLLRVTRALDDEFVQQAEQFAAQHGCQLWSDDGQQTRAITAADEVRLTHHPLPLNFTPGDFIQVNQALNPAMVAQALSWLEATADDQVVELFAGMGNFSLPLAQQVKQLHCFEVSARMIQQLQDNAAAAGLSHVRGHAVDLNHDWLSRLNSMRIDKLLLDPARSGAQAALAQLQQLPAAQRPTRIVYISCAADTLARDSALLKQLGYGISKAGVIDMFPQTHHIEAMVAFAKE</sequence>
<dbReference type="PROSITE" id="PS01231">
    <property type="entry name" value="TRMA_2"/>
    <property type="match status" value="1"/>
</dbReference>
<keyword evidence="1" id="KW-0479">Metal-binding</keyword>
<dbReference type="AlphaFoldDB" id="K2JMP6"/>
<dbReference type="InterPro" id="IPR010280">
    <property type="entry name" value="U5_MeTrfase_fam"/>
</dbReference>
<feature type="active site" evidence="7">
    <location>
        <position position="398"/>
    </location>
</feature>
<evidence type="ECO:0000313" key="9">
    <source>
        <dbReference type="Proteomes" id="UP000014115"/>
    </source>
</evidence>
<dbReference type="Pfam" id="PF05958">
    <property type="entry name" value="tRNA_U5-meth_tr"/>
    <property type="match status" value="1"/>
</dbReference>
<evidence type="ECO:0000313" key="8">
    <source>
        <dbReference type="EMBL" id="EKE84801.1"/>
    </source>
</evidence>
<feature type="binding site" evidence="6">
    <location>
        <position position="368"/>
    </location>
    <ligand>
        <name>S-adenosyl-L-methionine</name>
        <dbReference type="ChEBI" id="CHEBI:59789"/>
    </ligand>
</feature>
<evidence type="ECO:0000256" key="1">
    <source>
        <dbReference type="ARBA" id="ARBA00022485"/>
    </source>
</evidence>
<keyword evidence="2 6" id="KW-0489">Methyltransferase</keyword>
<dbReference type="GO" id="GO:0051539">
    <property type="term" value="F:4 iron, 4 sulfur cluster binding"/>
    <property type="evidence" value="ECO:0007669"/>
    <property type="project" value="UniProtKB-KW"/>
</dbReference>
<feature type="active site" description="Nucleophile" evidence="6">
    <location>
        <position position="398"/>
    </location>
</feature>
<keyword evidence="4 6" id="KW-0949">S-adenosyl-L-methionine</keyword>
<comment type="caution">
    <text evidence="8">The sequence shown here is derived from an EMBL/GenBank/DDBJ whole genome shotgun (WGS) entry which is preliminary data.</text>
</comment>
<feature type="binding site" evidence="6">
    <location>
        <position position="321"/>
    </location>
    <ligand>
        <name>S-adenosyl-L-methionine</name>
        <dbReference type="ChEBI" id="CHEBI:59789"/>
    </ligand>
</feature>
<organism evidence="8 9">
    <name type="scientific">Idiomarina xiamenensis 10-D-4</name>
    <dbReference type="NCBI Taxonomy" id="740709"/>
    <lineage>
        <taxon>Bacteria</taxon>
        <taxon>Pseudomonadati</taxon>
        <taxon>Pseudomonadota</taxon>
        <taxon>Gammaproteobacteria</taxon>
        <taxon>Alteromonadales</taxon>
        <taxon>Idiomarinaceae</taxon>
        <taxon>Idiomarina</taxon>
    </lineage>
</organism>
<dbReference type="NCBIfam" id="TIGR00479">
    <property type="entry name" value="rumA"/>
    <property type="match status" value="1"/>
</dbReference>
<protein>
    <submittedName>
        <fullName evidence="8">23S rRNA m(5)U1939 methyltransferase</fullName>
    </submittedName>
</protein>
<evidence type="ECO:0000256" key="6">
    <source>
        <dbReference type="PROSITE-ProRule" id="PRU01024"/>
    </source>
</evidence>
<dbReference type="PANTHER" id="PTHR11061:SF49">
    <property type="entry name" value="23S RRNA (URACIL(1939)-C(5))-METHYLTRANSFERASE RLMD"/>
    <property type="match status" value="1"/>
</dbReference>
<evidence type="ECO:0000256" key="2">
    <source>
        <dbReference type="ARBA" id="ARBA00022603"/>
    </source>
</evidence>
<reference evidence="8 9" key="1">
    <citation type="journal article" date="2012" name="J. Bacteriol.">
        <title>Genome Sequence of Idiomarina xiamenensis Type Strain 10-D-4.</title>
        <authorList>
            <person name="Lai Q."/>
            <person name="Wang L."/>
            <person name="Wang W."/>
            <person name="Shao Z."/>
        </authorList>
    </citation>
    <scope>NUCLEOTIDE SEQUENCE [LARGE SCALE GENOMIC DNA]</scope>
    <source>
        <strain evidence="8 9">10-D-4</strain>
    </source>
</reference>
<evidence type="ECO:0000256" key="7">
    <source>
        <dbReference type="PROSITE-ProRule" id="PRU10015"/>
    </source>
</evidence>
<dbReference type="STRING" id="740709.A10D4_04285"/>
<dbReference type="InterPro" id="IPR029063">
    <property type="entry name" value="SAM-dependent_MTases_sf"/>
</dbReference>
<dbReference type="EMBL" id="AMRG01000004">
    <property type="protein sequence ID" value="EKE84801.1"/>
    <property type="molecule type" value="Genomic_DNA"/>
</dbReference>
<evidence type="ECO:0000256" key="3">
    <source>
        <dbReference type="ARBA" id="ARBA00022679"/>
    </source>
</evidence>
<keyword evidence="3 6" id="KW-0808">Transferase</keyword>
<name>K2JMP6_9GAMM</name>
<accession>K2JMP6</accession>
<feature type="binding site" evidence="6">
    <location>
        <position position="271"/>
    </location>
    <ligand>
        <name>S-adenosyl-L-methionine</name>
        <dbReference type="ChEBI" id="CHEBI:59789"/>
    </ligand>
</feature>